<dbReference type="PANTHER" id="PTHR22760:SF3">
    <property type="entry name" value="GPI MANNOSYLTRANSFERASE 4"/>
    <property type="match status" value="1"/>
</dbReference>
<dbReference type="eggNOG" id="KOG4123">
    <property type="taxonomic scope" value="Eukaryota"/>
</dbReference>
<dbReference type="EC" id="2.4.1.-" evidence="11"/>
<dbReference type="GeneID" id="5234983"/>
<organism evidence="12 13">
    <name type="scientific">Lodderomyces elongisporus (strain ATCC 11503 / CBS 2605 / JCM 1781 / NBRC 1676 / NRRL YB-4239)</name>
    <name type="common">Yeast</name>
    <name type="synonym">Saccharomyces elongisporus</name>
    <dbReference type="NCBI Taxonomy" id="379508"/>
    <lineage>
        <taxon>Eukaryota</taxon>
        <taxon>Fungi</taxon>
        <taxon>Dikarya</taxon>
        <taxon>Ascomycota</taxon>
        <taxon>Saccharomycotina</taxon>
        <taxon>Pichiomycetes</taxon>
        <taxon>Debaryomycetaceae</taxon>
        <taxon>Candida/Lodderomyces clade</taxon>
        <taxon>Lodderomyces</taxon>
    </lineage>
</organism>
<comment type="similarity">
    <text evidence="10">Belongs to the glycosyltransferase 22 family. PIGZ subfamily.</text>
</comment>
<evidence type="ECO:0000256" key="11">
    <source>
        <dbReference type="RuleBase" id="RU363075"/>
    </source>
</evidence>
<protein>
    <recommendedName>
        <fullName evidence="11">Mannosyltransferase</fullName>
        <ecNumber evidence="11">2.4.1.-</ecNumber>
    </recommendedName>
</protein>
<feature type="transmembrane region" description="Helical" evidence="11">
    <location>
        <begin position="260"/>
        <end position="283"/>
    </location>
</feature>
<sequence length="572" mass="66602">MLYCPRDILVTLKKIASDTEISTLIFQKKKKKVKKKRKNDIPYVALYFNYHIQYTIQLLIFICIPSIFKLTSFCLTPRLLSSEIMIRILNWRNVYLLTIPLRIVLALSNSYIHPDEHFQSLEVLSARILGYETNIPWEFDPTSPARSLAPLYLVYGPLLYLIKLLGLSLTPLQIWYLLRLQMCIISWVVTDLCLYWMLPSKHERIKAIYFTLTSYITFVYQNHLFSNSVETILLLLAVYIIDDLRYIEESKINVKKSKTLFSFGILISIGVFNRVTFPAFLILPSWYLLKYFQNYYKLIIWFLLGVGLLTILLVVTDTILYKSDTFVVAPINNLLYNAQISNLSKHGIHPFYTHVLVNLPQLLGPAGLLFLVSKQYSRTTQFLTIISGLIFLSVVPHQEARFLIPLVPLLCCCFDLNQKWIGSWTLYLWYLFNVAMCILMGVYHQGGVVPALDYMRQLELHGTQVWWHTYSPPSWILGSNSTHTILLKDKKIDYKTNYTIIDAMGANLTVIMQTIQHLEKPVYLITPEASFNQHFFNTSAQFENIWSYKHHIDLDHIDWSNLQVGLGIYQLI</sequence>
<feature type="transmembrane region" description="Helical" evidence="11">
    <location>
        <begin position="52"/>
        <end position="73"/>
    </location>
</feature>
<keyword evidence="6 11" id="KW-0812">Transmembrane</keyword>
<dbReference type="PANTHER" id="PTHR22760">
    <property type="entry name" value="GLYCOSYLTRANSFERASE"/>
    <property type="match status" value="1"/>
</dbReference>
<keyword evidence="4 11" id="KW-0328">Glycosyltransferase</keyword>
<comment type="pathway">
    <text evidence="2">Glycolipid biosynthesis; glycosylphosphatidylinositol-anchor biosynthesis.</text>
</comment>
<gene>
    <name evidence="12" type="ORF">LELG_01295</name>
</gene>
<feature type="transmembrane region" description="Helical" evidence="11">
    <location>
        <begin position="295"/>
        <end position="315"/>
    </location>
</feature>
<dbReference type="VEuPathDB" id="FungiDB:LELG_01295"/>
<keyword evidence="3" id="KW-0337">GPI-anchor biosynthesis</keyword>
<evidence type="ECO:0000256" key="1">
    <source>
        <dbReference type="ARBA" id="ARBA00004477"/>
    </source>
</evidence>
<accession>A5DVA9</accession>
<dbReference type="KEGG" id="lel:PVL30_001266"/>
<name>A5DVA9_LODEL</name>
<dbReference type="InterPro" id="IPR005599">
    <property type="entry name" value="GPI_mannosylTrfase"/>
</dbReference>
<dbReference type="AlphaFoldDB" id="A5DVA9"/>
<evidence type="ECO:0000256" key="2">
    <source>
        <dbReference type="ARBA" id="ARBA00004687"/>
    </source>
</evidence>
<evidence type="ECO:0000256" key="10">
    <source>
        <dbReference type="ARBA" id="ARBA00038466"/>
    </source>
</evidence>
<dbReference type="OMA" id="HGIHPRY"/>
<dbReference type="HOGENOM" id="CLU_022957_2_0_1"/>
<keyword evidence="8 11" id="KW-1133">Transmembrane helix</keyword>
<keyword evidence="9 11" id="KW-0472">Membrane</keyword>
<evidence type="ECO:0000256" key="3">
    <source>
        <dbReference type="ARBA" id="ARBA00022502"/>
    </source>
</evidence>
<feature type="transmembrane region" description="Helical" evidence="11">
    <location>
        <begin position="427"/>
        <end position="446"/>
    </location>
</feature>
<dbReference type="Pfam" id="PF03901">
    <property type="entry name" value="Glyco_transf_22"/>
    <property type="match status" value="1"/>
</dbReference>
<dbReference type="Proteomes" id="UP000001996">
    <property type="component" value="Unassembled WGS sequence"/>
</dbReference>
<dbReference type="OrthoDB" id="10066429at2759"/>
<feature type="transmembrane region" description="Helical" evidence="11">
    <location>
        <begin position="176"/>
        <end position="198"/>
    </location>
</feature>
<keyword evidence="13" id="KW-1185">Reference proteome</keyword>
<comment type="subcellular location">
    <subcellularLocation>
        <location evidence="1 11">Endoplasmic reticulum membrane</location>
        <topology evidence="1 11">Multi-pass membrane protein</topology>
    </subcellularLocation>
</comment>
<proteinExistence type="inferred from homology"/>
<evidence type="ECO:0000256" key="9">
    <source>
        <dbReference type="ARBA" id="ARBA00023136"/>
    </source>
</evidence>
<evidence type="ECO:0000256" key="6">
    <source>
        <dbReference type="ARBA" id="ARBA00022692"/>
    </source>
</evidence>
<dbReference type="GO" id="GO:0006506">
    <property type="term" value="P:GPI anchor biosynthetic process"/>
    <property type="evidence" value="ECO:0007669"/>
    <property type="project" value="UniProtKB-KW"/>
</dbReference>
<evidence type="ECO:0000256" key="7">
    <source>
        <dbReference type="ARBA" id="ARBA00022824"/>
    </source>
</evidence>
<dbReference type="STRING" id="379508.A5DVA9"/>
<evidence type="ECO:0000256" key="4">
    <source>
        <dbReference type="ARBA" id="ARBA00022676"/>
    </source>
</evidence>
<keyword evidence="7 11" id="KW-0256">Endoplasmic reticulum</keyword>
<evidence type="ECO:0000313" key="12">
    <source>
        <dbReference type="EMBL" id="EDK43117.1"/>
    </source>
</evidence>
<dbReference type="GO" id="GO:0000026">
    <property type="term" value="F:alpha-1,2-mannosyltransferase activity"/>
    <property type="evidence" value="ECO:0007669"/>
    <property type="project" value="EnsemblFungi"/>
</dbReference>
<dbReference type="InParanoid" id="A5DVA9"/>
<dbReference type="GO" id="GO:0006276">
    <property type="term" value="P:plasmid maintenance"/>
    <property type="evidence" value="ECO:0007669"/>
    <property type="project" value="EnsemblFungi"/>
</dbReference>
<dbReference type="FunCoup" id="A5DVA9">
    <property type="interactions" value="46"/>
</dbReference>
<evidence type="ECO:0000256" key="5">
    <source>
        <dbReference type="ARBA" id="ARBA00022679"/>
    </source>
</evidence>
<feature type="transmembrane region" description="Helical" evidence="11">
    <location>
        <begin position="218"/>
        <end position="240"/>
    </location>
</feature>
<reference evidence="12 13" key="1">
    <citation type="journal article" date="2009" name="Nature">
        <title>Evolution of pathogenicity and sexual reproduction in eight Candida genomes.</title>
        <authorList>
            <person name="Butler G."/>
            <person name="Rasmussen M.D."/>
            <person name="Lin M.F."/>
            <person name="Santos M.A."/>
            <person name="Sakthikumar S."/>
            <person name="Munro C.A."/>
            <person name="Rheinbay E."/>
            <person name="Grabherr M."/>
            <person name="Forche A."/>
            <person name="Reedy J.L."/>
            <person name="Agrafioti I."/>
            <person name="Arnaud M.B."/>
            <person name="Bates S."/>
            <person name="Brown A.J."/>
            <person name="Brunke S."/>
            <person name="Costanzo M.C."/>
            <person name="Fitzpatrick D.A."/>
            <person name="de Groot P.W."/>
            <person name="Harris D."/>
            <person name="Hoyer L.L."/>
            <person name="Hube B."/>
            <person name="Klis F.M."/>
            <person name="Kodira C."/>
            <person name="Lennard N."/>
            <person name="Logue M.E."/>
            <person name="Martin R."/>
            <person name="Neiman A.M."/>
            <person name="Nikolaou E."/>
            <person name="Quail M.A."/>
            <person name="Quinn J."/>
            <person name="Santos M.C."/>
            <person name="Schmitzberger F.F."/>
            <person name="Sherlock G."/>
            <person name="Shah P."/>
            <person name="Silverstein K.A."/>
            <person name="Skrzypek M.S."/>
            <person name="Soll D."/>
            <person name="Staggs R."/>
            <person name="Stansfield I."/>
            <person name="Stumpf M.P."/>
            <person name="Sudbery P.E."/>
            <person name="Srikantha T."/>
            <person name="Zeng Q."/>
            <person name="Berman J."/>
            <person name="Berriman M."/>
            <person name="Heitman J."/>
            <person name="Gow N.A."/>
            <person name="Lorenz M.C."/>
            <person name="Birren B.W."/>
            <person name="Kellis M."/>
            <person name="Cuomo C.A."/>
        </authorList>
    </citation>
    <scope>NUCLEOTIDE SEQUENCE [LARGE SCALE GENOMIC DNA]</scope>
    <source>
        <strain evidence="13">ATCC 11503 / BCRC 21390 / CBS 2605 / JCM 1781 / NBRC 1676 / NRRL YB-4239</strain>
    </source>
</reference>
<dbReference type="GO" id="GO:0005789">
    <property type="term" value="C:endoplasmic reticulum membrane"/>
    <property type="evidence" value="ECO:0007669"/>
    <property type="project" value="UniProtKB-SubCell"/>
</dbReference>
<feature type="transmembrane region" description="Helical" evidence="11">
    <location>
        <begin position="149"/>
        <end position="169"/>
    </location>
</feature>
<dbReference type="EMBL" id="CH981524">
    <property type="protein sequence ID" value="EDK43117.1"/>
    <property type="molecule type" value="Genomic_DNA"/>
</dbReference>
<evidence type="ECO:0000313" key="13">
    <source>
        <dbReference type="Proteomes" id="UP000001996"/>
    </source>
</evidence>
<keyword evidence="5" id="KW-0808">Transferase</keyword>
<evidence type="ECO:0000256" key="8">
    <source>
        <dbReference type="ARBA" id="ARBA00022989"/>
    </source>
</evidence>